<evidence type="ECO:0000313" key="1">
    <source>
        <dbReference type="EMBL" id="KHM52712.1"/>
    </source>
</evidence>
<gene>
    <name evidence="1" type="ORF">NZ47_03160</name>
</gene>
<feature type="non-terminal residue" evidence="1">
    <location>
        <position position="1"/>
    </location>
</feature>
<dbReference type="STRING" id="82374.NZ47_03160"/>
<dbReference type="EMBL" id="JSCE01000064">
    <property type="protein sequence ID" value="KHM52712.1"/>
    <property type="molecule type" value="Genomic_DNA"/>
</dbReference>
<reference evidence="1 2" key="1">
    <citation type="journal article" date="2013" name="PLoS ONE">
        <title>Identification and characterization of three novel lipases belonging to families II and V from Anaerovibrio lipolyticus 5ST.</title>
        <authorList>
            <person name="Prive F."/>
            <person name="Kaderbhai N.N."/>
            <person name="Girdwood S."/>
            <person name="Worgan H.J."/>
            <person name="Pinloche E."/>
            <person name="Scollan N.D."/>
            <person name="Huws S.A."/>
            <person name="Newbold C.J."/>
        </authorList>
    </citation>
    <scope>NUCLEOTIDE SEQUENCE [LARGE SCALE GENOMIC DNA]</scope>
    <source>
        <strain evidence="1 2">5S</strain>
    </source>
</reference>
<proteinExistence type="predicted"/>
<name>A0A0B2K3M9_9FIRM</name>
<dbReference type="AlphaFoldDB" id="A0A0B2K3M9"/>
<evidence type="ECO:0000313" key="2">
    <source>
        <dbReference type="Proteomes" id="UP000030993"/>
    </source>
</evidence>
<comment type="caution">
    <text evidence="1">The sequence shown here is derived from an EMBL/GenBank/DDBJ whole genome shotgun (WGS) entry which is preliminary data.</text>
</comment>
<sequence>KDFYIPSATQIEEITHDCYESSSLAYKKLHTFFMKKLHMENELATTWCLNVWMNSYNGDSPSEIIKDLNEHDAVFDGEDQLRDFMNLLMDAHNNTRLIENRGHKPVELHSNNFTGIPTIVPGSSKAASILGELQPQLSAMGIPVELGKKVYPNDPCPCGSRKKV</sequence>
<dbReference type="Proteomes" id="UP000030993">
    <property type="component" value="Unassembled WGS sequence"/>
</dbReference>
<accession>A0A0B2K3M9</accession>
<dbReference type="RefSeq" id="WP_039206342.1">
    <property type="nucleotide sequence ID" value="NZ_JSCE01000064.1"/>
</dbReference>
<keyword evidence="2" id="KW-1185">Reference proteome</keyword>
<protein>
    <submittedName>
        <fullName evidence="1">Uncharacterized protein</fullName>
    </submittedName>
</protein>
<organism evidence="1 2">
    <name type="scientific">Anaerovibrio lipolyticus</name>
    <dbReference type="NCBI Taxonomy" id="82374"/>
    <lineage>
        <taxon>Bacteria</taxon>
        <taxon>Bacillati</taxon>
        <taxon>Bacillota</taxon>
        <taxon>Negativicutes</taxon>
        <taxon>Selenomonadales</taxon>
        <taxon>Selenomonadaceae</taxon>
        <taxon>Anaerovibrio</taxon>
    </lineage>
</organism>